<dbReference type="EMBL" id="BFEA01000607">
    <property type="protein sequence ID" value="GBG87328.1"/>
    <property type="molecule type" value="Genomic_DNA"/>
</dbReference>
<name>A0A388LYD1_CHABU</name>
<feature type="region of interest" description="Disordered" evidence="1">
    <location>
        <begin position="246"/>
        <end position="288"/>
    </location>
</feature>
<feature type="region of interest" description="Disordered" evidence="1">
    <location>
        <begin position="317"/>
        <end position="355"/>
    </location>
</feature>
<keyword evidence="3" id="KW-1185">Reference proteome</keyword>
<dbReference type="PANTHER" id="PTHR21439:SF0">
    <property type="entry name" value="PROTEIN OSCP1"/>
    <property type="match status" value="1"/>
</dbReference>
<protein>
    <submittedName>
        <fullName evidence="2">Uncharacterized protein</fullName>
    </submittedName>
</protein>
<dbReference type="Gramene" id="GBG87328">
    <property type="protein sequence ID" value="GBG87328"/>
    <property type="gene ID" value="CBR_g45387"/>
</dbReference>
<organism evidence="2 3">
    <name type="scientific">Chara braunii</name>
    <name type="common">Braun's stonewort</name>
    <dbReference type="NCBI Taxonomy" id="69332"/>
    <lineage>
        <taxon>Eukaryota</taxon>
        <taxon>Viridiplantae</taxon>
        <taxon>Streptophyta</taxon>
        <taxon>Charophyceae</taxon>
        <taxon>Charales</taxon>
        <taxon>Characeae</taxon>
        <taxon>Chara</taxon>
    </lineage>
</organism>
<accession>A0A388LYD1</accession>
<gene>
    <name evidence="2" type="ORF">CBR_g45387</name>
</gene>
<dbReference type="GO" id="GO:0005886">
    <property type="term" value="C:plasma membrane"/>
    <property type="evidence" value="ECO:0007669"/>
    <property type="project" value="TreeGrafter"/>
</dbReference>
<evidence type="ECO:0000313" key="3">
    <source>
        <dbReference type="Proteomes" id="UP000265515"/>
    </source>
</evidence>
<reference evidence="2 3" key="1">
    <citation type="journal article" date="2018" name="Cell">
        <title>The Chara Genome: Secondary Complexity and Implications for Plant Terrestrialization.</title>
        <authorList>
            <person name="Nishiyama T."/>
            <person name="Sakayama H."/>
            <person name="Vries J.D."/>
            <person name="Buschmann H."/>
            <person name="Saint-Marcoux D."/>
            <person name="Ullrich K.K."/>
            <person name="Haas F.B."/>
            <person name="Vanderstraeten L."/>
            <person name="Becker D."/>
            <person name="Lang D."/>
            <person name="Vosolsobe S."/>
            <person name="Rombauts S."/>
            <person name="Wilhelmsson P.K.I."/>
            <person name="Janitza P."/>
            <person name="Kern R."/>
            <person name="Heyl A."/>
            <person name="Rumpler F."/>
            <person name="Villalobos L.I.A.C."/>
            <person name="Clay J.M."/>
            <person name="Skokan R."/>
            <person name="Toyoda A."/>
            <person name="Suzuki Y."/>
            <person name="Kagoshima H."/>
            <person name="Schijlen E."/>
            <person name="Tajeshwar N."/>
            <person name="Catarino B."/>
            <person name="Hetherington A.J."/>
            <person name="Saltykova A."/>
            <person name="Bonnot C."/>
            <person name="Breuninger H."/>
            <person name="Symeonidi A."/>
            <person name="Radhakrishnan G.V."/>
            <person name="Van Nieuwerburgh F."/>
            <person name="Deforce D."/>
            <person name="Chang C."/>
            <person name="Karol K.G."/>
            <person name="Hedrich R."/>
            <person name="Ulvskov P."/>
            <person name="Glockner G."/>
            <person name="Delwiche C.F."/>
            <person name="Petrasek J."/>
            <person name="Van de Peer Y."/>
            <person name="Friml J."/>
            <person name="Beilby M."/>
            <person name="Dolan L."/>
            <person name="Kohara Y."/>
            <person name="Sugano S."/>
            <person name="Fujiyama A."/>
            <person name="Delaux P.-M."/>
            <person name="Quint M."/>
            <person name="TheiBen G."/>
            <person name="Hagemann M."/>
            <person name="Harholt J."/>
            <person name="Dunand C."/>
            <person name="Zachgo S."/>
            <person name="Langdale J."/>
            <person name="Maumus F."/>
            <person name="Straeten D.V.D."/>
            <person name="Gould S.B."/>
            <person name="Rensing S.A."/>
        </authorList>
    </citation>
    <scope>NUCLEOTIDE SEQUENCE [LARGE SCALE GENOMIC DNA]</scope>
    <source>
        <strain evidence="2 3">S276</strain>
    </source>
</reference>
<evidence type="ECO:0000256" key="1">
    <source>
        <dbReference type="SAM" id="MobiDB-lite"/>
    </source>
</evidence>
<comment type="caution">
    <text evidence="2">The sequence shown here is derived from an EMBL/GenBank/DDBJ whole genome shotgun (WGS) entry which is preliminary data.</text>
</comment>
<dbReference type="AlphaFoldDB" id="A0A388LYD1"/>
<dbReference type="PANTHER" id="PTHR21439">
    <property type="entry name" value="OXIDORED-NITRO DOMAIN-CONTAINING PROTEIN"/>
    <property type="match status" value="1"/>
</dbReference>
<dbReference type="InterPro" id="IPR019332">
    <property type="entry name" value="OSCP1"/>
</dbReference>
<proteinExistence type="predicted"/>
<sequence>MVMPFLILNLGGEMMYILDQRLRAQAIPPDKSRRVIHDIAQTIFDPEFIAELLKPQEIYSTKSVHQIFVRLAHSSIMHLSQTSMEKLYDLMAMGFKFQLLSSSPPEEIMEITERHAEGIRKLLSDPRDDKLAEDALLSVRQIAVTLTPGDWATMKQTLCAFFKDKMVKVSMFIQEGIQAQDGSFIMRLPSPAPREDLESAGMVRNWGGRMVRNREREAEGVTSVEDDAGRSLLFPLGCNMYAKLEQSKRGGAPESQKIRRGSVSSIPVKGSGPKPGERGRRASIGVEGDALQKRRASIELDMLAEMIGANTKVAAPQPKINLFRGSRSPRSGASDHPVETITIDASQTEARESKC</sequence>
<dbReference type="GO" id="GO:0005737">
    <property type="term" value="C:cytoplasm"/>
    <property type="evidence" value="ECO:0007669"/>
    <property type="project" value="TreeGrafter"/>
</dbReference>
<dbReference type="Proteomes" id="UP000265515">
    <property type="component" value="Unassembled WGS sequence"/>
</dbReference>
<dbReference type="OrthoDB" id="2157380at2759"/>
<dbReference type="Pfam" id="PF10188">
    <property type="entry name" value="Oscp1"/>
    <property type="match status" value="1"/>
</dbReference>
<evidence type="ECO:0000313" key="2">
    <source>
        <dbReference type="EMBL" id="GBG87328.1"/>
    </source>
</evidence>